<keyword evidence="4" id="KW-1185">Reference proteome</keyword>
<dbReference type="NCBIfam" id="NF033748">
    <property type="entry name" value="class_F_sortase"/>
    <property type="match status" value="1"/>
</dbReference>
<name>A0ABS3VWN6_MICEH</name>
<sequence length="220" mass="23320">MVTDAPPTTPEVRRAGARERTWTMPVAVLLVLAGIFATGAGLGRAASGPWDRLAAAGRDAGTATTGESSRPVSLRIDAIGVTAAVHPVGLAPDGSIAVPALERHRETGWYDRGPSPGQDGPAIIVGHSDTRDGPSVFFDLRQVRPGARIEVTRADRSVVAFRVDSVERFDKQQLPADRVYGDYRRPGLRLITCGGRWVGGSIGYADNIVVFASLADAREP</sequence>
<evidence type="ECO:0000256" key="2">
    <source>
        <dbReference type="SAM" id="Phobius"/>
    </source>
</evidence>
<dbReference type="Proteomes" id="UP000823521">
    <property type="component" value="Unassembled WGS sequence"/>
</dbReference>
<feature type="transmembrane region" description="Helical" evidence="2">
    <location>
        <begin position="22"/>
        <end position="42"/>
    </location>
</feature>
<evidence type="ECO:0000256" key="1">
    <source>
        <dbReference type="ARBA" id="ARBA00022801"/>
    </source>
</evidence>
<keyword evidence="1" id="KW-0378">Hydrolase</keyword>
<comment type="caution">
    <text evidence="3">The sequence shown here is derived from an EMBL/GenBank/DDBJ whole genome shotgun (WGS) entry which is preliminary data.</text>
</comment>
<keyword evidence="2" id="KW-0472">Membrane</keyword>
<accession>A0ABS3VWN6</accession>
<dbReference type="SUPFAM" id="SSF63817">
    <property type="entry name" value="Sortase"/>
    <property type="match status" value="1"/>
</dbReference>
<dbReference type="InterPro" id="IPR005754">
    <property type="entry name" value="Sortase"/>
</dbReference>
<dbReference type="Pfam" id="PF04203">
    <property type="entry name" value="Sortase"/>
    <property type="match status" value="1"/>
</dbReference>
<evidence type="ECO:0000313" key="3">
    <source>
        <dbReference type="EMBL" id="MBO4208956.1"/>
    </source>
</evidence>
<dbReference type="InterPro" id="IPR042001">
    <property type="entry name" value="Sortase_F"/>
</dbReference>
<organism evidence="3 4">
    <name type="scientific">Micromonospora echinofusca</name>
    <dbReference type="NCBI Taxonomy" id="47858"/>
    <lineage>
        <taxon>Bacteria</taxon>
        <taxon>Bacillati</taxon>
        <taxon>Actinomycetota</taxon>
        <taxon>Actinomycetes</taxon>
        <taxon>Micromonosporales</taxon>
        <taxon>Micromonosporaceae</taxon>
        <taxon>Micromonospora</taxon>
    </lineage>
</organism>
<dbReference type="CDD" id="cd05829">
    <property type="entry name" value="Sortase_F"/>
    <property type="match status" value="1"/>
</dbReference>
<gene>
    <name evidence="3" type="ORF">GSF22_23555</name>
</gene>
<reference evidence="3 4" key="1">
    <citation type="submission" date="2019-12" db="EMBL/GenBank/DDBJ databases">
        <title>Whole genome sequencing of endophytic Actinobacterium Micromonospora sp. MPMI6T.</title>
        <authorList>
            <person name="Evv R."/>
            <person name="Podile A.R."/>
        </authorList>
    </citation>
    <scope>NUCLEOTIDE SEQUENCE [LARGE SCALE GENOMIC DNA]</scope>
    <source>
        <strain evidence="3 4">MPMI6</strain>
    </source>
</reference>
<keyword evidence="2" id="KW-1133">Transmembrane helix</keyword>
<dbReference type="Gene3D" id="2.40.260.10">
    <property type="entry name" value="Sortase"/>
    <property type="match status" value="1"/>
</dbReference>
<evidence type="ECO:0000313" key="4">
    <source>
        <dbReference type="Proteomes" id="UP000823521"/>
    </source>
</evidence>
<protein>
    <submittedName>
        <fullName evidence="3">Class F sortase</fullName>
    </submittedName>
</protein>
<keyword evidence="2" id="KW-0812">Transmembrane</keyword>
<proteinExistence type="predicted"/>
<dbReference type="InterPro" id="IPR023365">
    <property type="entry name" value="Sortase_dom-sf"/>
</dbReference>
<dbReference type="EMBL" id="WVUH01000246">
    <property type="protein sequence ID" value="MBO4208956.1"/>
    <property type="molecule type" value="Genomic_DNA"/>
</dbReference>